<dbReference type="PANTHER" id="PTHR33067">
    <property type="entry name" value="RNA-DIRECTED DNA POLYMERASE-RELATED"/>
    <property type="match status" value="1"/>
</dbReference>
<organism evidence="2 3">
    <name type="scientific">Tanacetum coccineum</name>
    <dbReference type="NCBI Taxonomy" id="301880"/>
    <lineage>
        <taxon>Eukaryota</taxon>
        <taxon>Viridiplantae</taxon>
        <taxon>Streptophyta</taxon>
        <taxon>Embryophyta</taxon>
        <taxon>Tracheophyta</taxon>
        <taxon>Spermatophyta</taxon>
        <taxon>Magnoliopsida</taxon>
        <taxon>eudicotyledons</taxon>
        <taxon>Gunneridae</taxon>
        <taxon>Pentapetalae</taxon>
        <taxon>asterids</taxon>
        <taxon>campanulids</taxon>
        <taxon>Asterales</taxon>
        <taxon>Asteraceae</taxon>
        <taxon>Asteroideae</taxon>
        <taxon>Anthemideae</taxon>
        <taxon>Anthemidinae</taxon>
        <taxon>Tanacetum</taxon>
    </lineage>
</organism>
<evidence type="ECO:0000313" key="2">
    <source>
        <dbReference type="EMBL" id="GJU03892.1"/>
    </source>
</evidence>
<protein>
    <submittedName>
        <fullName evidence="2">Retrotransposon ORF1</fullName>
    </submittedName>
</protein>
<comment type="caution">
    <text evidence="2">The sequence shown here is derived from an EMBL/GenBank/DDBJ whole genome shotgun (WGS) entry which is preliminary data.</text>
</comment>
<dbReference type="EMBL" id="BQNB010021196">
    <property type="protein sequence ID" value="GJU03892.1"/>
    <property type="molecule type" value="Genomic_DNA"/>
</dbReference>
<evidence type="ECO:0000256" key="1">
    <source>
        <dbReference type="SAM" id="MobiDB-lite"/>
    </source>
</evidence>
<gene>
    <name evidence="2" type="ORF">Tco_1114230</name>
</gene>
<dbReference type="Proteomes" id="UP001151760">
    <property type="component" value="Unassembled WGS sequence"/>
</dbReference>
<evidence type="ECO:0000313" key="3">
    <source>
        <dbReference type="Proteomes" id="UP001151760"/>
    </source>
</evidence>
<accession>A0ABQ5IUI5</accession>
<reference evidence="2" key="1">
    <citation type="journal article" date="2022" name="Int. J. Mol. Sci.">
        <title>Draft Genome of Tanacetum Coccineum: Genomic Comparison of Closely Related Tanacetum-Family Plants.</title>
        <authorList>
            <person name="Yamashiro T."/>
            <person name="Shiraishi A."/>
            <person name="Nakayama K."/>
            <person name="Satake H."/>
        </authorList>
    </citation>
    <scope>NUCLEOTIDE SEQUENCE</scope>
</reference>
<feature type="compositionally biased region" description="Low complexity" evidence="1">
    <location>
        <begin position="780"/>
        <end position="791"/>
    </location>
</feature>
<dbReference type="Gene3D" id="2.40.70.10">
    <property type="entry name" value="Acid Proteases"/>
    <property type="match status" value="1"/>
</dbReference>
<sequence>MDPNSSLGKICLGEDVVVISSDKVKGSGDWNSLEFQDTANSGQKKETKAMVFYQIDTEEVSDRFVAPCFVNGLKAYDGEINLGVDENMISNEYELKLCLKHEVKRGNKVVKRSSLSFLRMTKAITDFGAGTITIYPDIDPFLEETEEEEKINDDWDYLLDFNIDDIPLLGEEGLPPFEERPIIKTMAYHDKYKKILDEVWKDKVELDGKIVKEEEEAVKRIKGKTLKEKDDPGAFIFPIRLEGQVNENALEDTGSDINTMPYRIYEQSGREEMKKVDRGITMINHTQAEAMGILTNVLYHVGVTTLIAKFLILDTSIDRDSPIVVGQRFLRTIGGIVNTPERLFSTFDGTIKEVNWKPDYKGSYTKEEEATGQWRTEIRLTDPYGNIYLQGFTTKKMDRKLSKYHKLSDIMSPNLWEHTMMRPDHHDPNALDNMKPWKRYCFHKFTMSSCYGKDVTEMQSLEIDDMLRIRLREAGSDEEIFTSVAWIGAFNINEPIYAELCHEFYSTYEFDKVGLYQAVELKEEGFNVYFEGSLRSDEHFNAQDYWLSISREENLGLSRSHTLTIKKPILRVIHKMITYGLCQRTNGYDKVWKNDLWLLSMFDARHQNGYANVAWLIARWMKRKGAGTQKESQICCGQFISKIARKCRVLTEDVVRSLSASIYYRDLDTTTLRDLIDSDGKLIPKDPQPGVPRIGIPRPPRASMQDLYDMMGRMEISQEAIERMKYRQSYHWDRYQGVFEHMAGVYSIPLQEAYNPLGYAQPQYDQYYQQYPPPSPQYPPQYLQQQQHDDE</sequence>
<proteinExistence type="predicted"/>
<name>A0ABQ5IUI5_9ASTR</name>
<dbReference type="InterPro" id="IPR021109">
    <property type="entry name" value="Peptidase_aspartic_dom_sf"/>
</dbReference>
<feature type="region of interest" description="Disordered" evidence="1">
    <location>
        <begin position="765"/>
        <end position="791"/>
    </location>
</feature>
<dbReference type="PANTHER" id="PTHR33067:SF9">
    <property type="entry name" value="RNA-DIRECTED DNA POLYMERASE"/>
    <property type="match status" value="1"/>
</dbReference>
<reference evidence="2" key="2">
    <citation type="submission" date="2022-01" db="EMBL/GenBank/DDBJ databases">
        <authorList>
            <person name="Yamashiro T."/>
            <person name="Shiraishi A."/>
            <person name="Satake H."/>
            <person name="Nakayama K."/>
        </authorList>
    </citation>
    <scope>NUCLEOTIDE SEQUENCE</scope>
</reference>
<keyword evidence="3" id="KW-1185">Reference proteome</keyword>